<gene>
    <name evidence="1" type="ORF">VITU9109_12383</name>
</gene>
<dbReference type="EMBL" id="AFWI01000135">
    <property type="protein sequence ID" value="EGU55742.1"/>
    <property type="molecule type" value="Genomic_DNA"/>
</dbReference>
<sequence>MITIIILPSLFSQSQLTRYSELLLGSKIESPFHDPIQDEV</sequence>
<reference evidence="1 2" key="1">
    <citation type="journal article" date="2012" name="Int. J. Syst. Evol. Microbiol.">
        <title>Vibrio caribbeanicus sp. nov., isolated from the marine sponge Scleritoderma cyanea.</title>
        <authorList>
            <person name="Hoffmann M."/>
            <person name="Monday S.R."/>
            <person name="Allard M.W."/>
            <person name="Strain E.A."/>
            <person name="Whittaker P."/>
            <person name="Naum M."/>
            <person name="McCarthy P.J."/>
            <person name="Lopez J.V."/>
            <person name="Fischer M."/>
            <person name="Brown E.W."/>
        </authorList>
    </citation>
    <scope>NUCLEOTIDE SEQUENCE [LARGE SCALE GENOMIC DNA]</scope>
    <source>
        <strain evidence="1 2">ATCC 19109</strain>
    </source>
</reference>
<evidence type="ECO:0000313" key="2">
    <source>
        <dbReference type="Proteomes" id="UP000003836"/>
    </source>
</evidence>
<proteinExistence type="predicted"/>
<name>A0ABP2LQL8_9VIBR</name>
<organism evidence="1 2">
    <name type="scientific">Vibrio tubiashii ATCC 19109</name>
    <dbReference type="NCBI Taxonomy" id="1051646"/>
    <lineage>
        <taxon>Bacteria</taxon>
        <taxon>Pseudomonadati</taxon>
        <taxon>Pseudomonadota</taxon>
        <taxon>Gammaproteobacteria</taxon>
        <taxon>Vibrionales</taxon>
        <taxon>Vibrionaceae</taxon>
        <taxon>Vibrio</taxon>
        <taxon>Vibrio oreintalis group</taxon>
    </lineage>
</organism>
<keyword evidence="2" id="KW-1185">Reference proteome</keyword>
<comment type="caution">
    <text evidence="1">The sequence shown here is derived from an EMBL/GenBank/DDBJ whole genome shotgun (WGS) entry which is preliminary data.</text>
</comment>
<evidence type="ECO:0000313" key="1">
    <source>
        <dbReference type="EMBL" id="EGU55742.1"/>
    </source>
</evidence>
<dbReference type="Proteomes" id="UP000003836">
    <property type="component" value="Unassembled WGS sequence"/>
</dbReference>
<accession>A0ABP2LQL8</accession>
<feature type="non-terminal residue" evidence="1">
    <location>
        <position position="40"/>
    </location>
</feature>
<protein>
    <submittedName>
        <fullName evidence="1">Uncharacterized protein</fullName>
    </submittedName>
</protein>